<keyword evidence="2" id="KW-0808">Transferase</keyword>
<dbReference type="InterPro" id="IPR050571">
    <property type="entry name" value="Class-IV_PLP-Dep_Aminotrnsfr"/>
</dbReference>
<accession>A0A917CEZ8</accession>
<organism evidence="2 3">
    <name type="scientific">Marinicella pacifica</name>
    <dbReference type="NCBI Taxonomy" id="1171543"/>
    <lineage>
        <taxon>Bacteria</taxon>
        <taxon>Pseudomonadati</taxon>
        <taxon>Pseudomonadota</taxon>
        <taxon>Gammaproteobacteria</taxon>
        <taxon>Lysobacterales</taxon>
        <taxon>Marinicellaceae</taxon>
        <taxon>Marinicella</taxon>
    </lineage>
</organism>
<gene>
    <name evidence="2" type="ORF">GCM10011365_03480</name>
</gene>
<dbReference type="PANTHER" id="PTHR42743:SF11">
    <property type="entry name" value="AMINODEOXYCHORISMATE LYASE"/>
    <property type="match status" value="1"/>
</dbReference>
<dbReference type="InterPro" id="IPR027417">
    <property type="entry name" value="P-loop_NTPase"/>
</dbReference>
<comment type="caution">
    <text evidence="2">The sequence shown here is derived from an EMBL/GenBank/DDBJ whole genome shotgun (WGS) entry which is preliminary data.</text>
</comment>
<protein>
    <submittedName>
        <fullName evidence="2">Branched chain amino acid aminotransferase</fullName>
    </submittedName>
</protein>
<name>A0A917CEZ8_9GAMM</name>
<dbReference type="Gene3D" id="3.40.50.300">
    <property type="entry name" value="P-loop containing nucleotide triphosphate hydrolases"/>
    <property type="match status" value="1"/>
</dbReference>
<evidence type="ECO:0000256" key="1">
    <source>
        <dbReference type="ARBA" id="ARBA00009320"/>
    </source>
</evidence>
<dbReference type="EMBL" id="BMEO01000001">
    <property type="protein sequence ID" value="GGF85727.1"/>
    <property type="molecule type" value="Genomic_DNA"/>
</dbReference>
<dbReference type="PANTHER" id="PTHR42743">
    <property type="entry name" value="AMINO-ACID AMINOTRANSFERASE"/>
    <property type="match status" value="1"/>
</dbReference>
<dbReference type="GO" id="GO:0019752">
    <property type="term" value="P:carboxylic acid metabolic process"/>
    <property type="evidence" value="ECO:0007669"/>
    <property type="project" value="TreeGrafter"/>
</dbReference>
<reference evidence="2" key="1">
    <citation type="journal article" date="2014" name="Int. J. Syst. Evol. Microbiol.">
        <title>Complete genome sequence of Corynebacterium casei LMG S-19264T (=DSM 44701T), isolated from a smear-ripened cheese.</title>
        <authorList>
            <consortium name="US DOE Joint Genome Institute (JGI-PGF)"/>
            <person name="Walter F."/>
            <person name="Albersmeier A."/>
            <person name="Kalinowski J."/>
            <person name="Ruckert C."/>
        </authorList>
    </citation>
    <scope>NUCLEOTIDE SEQUENCE</scope>
    <source>
        <strain evidence="2">CGMCC 1.12181</strain>
    </source>
</reference>
<proteinExistence type="inferred from homology"/>
<comment type="similarity">
    <text evidence="1">Belongs to the class-IV pyridoxal-phosphate-dependent aminotransferase family.</text>
</comment>
<keyword evidence="3" id="KW-1185">Reference proteome</keyword>
<evidence type="ECO:0000313" key="3">
    <source>
        <dbReference type="Proteomes" id="UP000605253"/>
    </source>
</evidence>
<dbReference type="Pfam" id="PF19798">
    <property type="entry name" value="Sulfotransfer_5"/>
    <property type="match status" value="1"/>
</dbReference>
<evidence type="ECO:0000313" key="2">
    <source>
        <dbReference type="EMBL" id="GGF85727.1"/>
    </source>
</evidence>
<reference evidence="2" key="2">
    <citation type="submission" date="2020-09" db="EMBL/GenBank/DDBJ databases">
        <authorList>
            <person name="Sun Q."/>
            <person name="Zhou Y."/>
        </authorList>
    </citation>
    <scope>NUCLEOTIDE SEQUENCE</scope>
    <source>
        <strain evidence="2">CGMCC 1.12181</strain>
    </source>
</reference>
<sequence>MSLTRIAMWSGPRNISTAMMRAWENRADTVVIDEPFYGPFLAHSGENHPMKEAVIKHQGREYAPVLDTLLASQADAVDIFYQKHMAHHMLDMTFVNDYLIKPFRHAFLIRDPKDVVRSYVRKYPNITAEALGYGRQVKIFNKVQQYLNQNPPVIESVDVLNRPKDTLEKLCIALGVPFDDAMLSWPTGYRDSDGIWASHWYNRVIESTGFKPYRKKDTPLTKREAEVAAACQADYEFLKECKL</sequence>
<dbReference type="SUPFAM" id="SSF52540">
    <property type="entry name" value="P-loop containing nucleoside triphosphate hydrolases"/>
    <property type="match status" value="1"/>
</dbReference>
<dbReference type="Proteomes" id="UP000605253">
    <property type="component" value="Unassembled WGS sequence"/>
</dbReference>
<dbReference type="RefSeq" id="WP_188363939.1">
    <property type="nucleotide sequence ID" value="NZ_BAABJF010000011.1"/>
</dbReference>
<dbReference type="AlphaFoldDB" id="A0A917CEZ8"/>
<dbReference type="GO" id="GO:0008483">
    <property type="term" value="F:transaminase activity"/>
    <property type="evidence" value="ECO:0007669"/>
    <property type="project" value="UniProtKB-KW"/>
</dbReference>
<keyword evidence="2" id="KW-0032">Aminotransferase</keyword>